<accession>A0AAJ0B3X7</accession>
<keyword evidence="4" id="KW-1185">Reference proteome</keyword>
<evidence type="ECO:0000313" key="3">
    <source>
        <dbReference type="EMBL" id="KAK1751238.1"/>
    </source>
</evidence>
<feature type="region of interest" description="Disordered" evidence="1">
    <location>
        <begin position="1"/>
        <end position="26"/>
    </location>
</feature>
<evidence type="ECO:0000313" key="4">
    <source>
        <dbReference type="Proteomes" id="UP001239445"/>
    </source>
</evidence>
<dbReference type="Proteomes" id="UP001239445">
    <property type="component" value="Unassembled WGS sequence"/>
</dbReference>
<name>A0AAJ0B3X7_9PEZI</name>
<reference evidence="3" key="1">
    <citation type="submission" date="2023-06" db="EMBL/GenBank/DDBJ databases">
        <title>Genome-scale phylogeny and comparative genomics of the fungal order Sordariales.</title>
        <authorList>
            <consortium name="Lawrence Berkeley National Laboratory"/>
            <person name="Hensen N."/>
            <person name="Bonometti L."/>
            <person name="Westerberg I."/>
            <person name="Brannstrom I.O."/>
            <person name="Guillou S."/>
            <person name="Cros-Aarteil S."/>
            <person name="Calhoun S."/>
            <person name="Haridas S."/>
            <person name="Kuo A."/>
            <person name="Mondo S."/>
            <person name="Pangilinan J."/>
            <person name="Riley R."/>
            <person name="Labutti K."/>
            <person name="Andreopoulos B."/>
            <person name="Lipzen A."/>
            <person name="Chen C."/>
            <person name="Yanf M."/>
            <person name="Daum C."/>
            <person name="Ng V."/>
            <person name="Clum A."/>
            <person name="Steindorff A."/>
            <person name="Ohm R."/>
            <person name="Martin F."/>
            <person name="Silar P."/>
            <person name="Natvig D."/>
            <person name="Lalanne C."/>
            <person name="Gautier V."/>
            <person name="Ament-Velasquez S.L."/>
            <person name="Kruys A."/>
            <person name="Hutchinson M.I."/>
            <person name="Powell A.J."/>
            <person name="Barry K."/>
            <person name="Miller A.N."/>
            <person name="Grigoriev I.V."/>
            <person name="Debuchy R."/>
            <person name="Gladieux P."/>
            <person name="Thoren M.H."/>
            <person name="Johannesson H."/>
        </authorList>
    </citation>
    <scope>NUCLEOTIDE SEQUENCE</scope>
    <source>
        <strain evidence="3">PSN4</strain>
    </source>
</reference>
<gene>
    <name evidence="3" type="ORF">QBC47DRAFT_434036</name>
</gene>
<dbReference type="Pfam" id="PF06985">
    <property type="entry name" value="HET"/>
    <property type="match status" value="1"/>
</dbReference>
<dbReference type="InterPro" id="IPR010730">
    <property type="entry name" value="HET"/>
</dbReference>
<proteinExistence type="predicted"/>
<evidence type="ECO:0000256" key="1">
    <source>
        <dbReference type="SAM" id="MobiDB-lite"/>
    </source>
</evidence>
<organism evidence="3 4">
    <name type="scientific">Echria macrotheca</name>
    <dbReference type="NCBI Taxonomy" id="438768"/>
    <lineage>
        <taxon>Eukaryota</taxon>
        <taxon>Fungi</taxon>
        <taxon>Dikarya</taxon>
        <taxon>Ascomycota</taxon>
        <taxon>Pezizomycotina</taxon>
        <taxon>Sordariomycetes</taxon>
        <taxon>Sordariomycetidae</taxon>
        <taxon>Sordariales</taxon>
        <taxon>Schizotheciaceae</taxon>
        <taxon>Echria</taxon>
    </lineage>
</organism>
<dbReference type="PANTHER" id="PTHR33112">
    <property type="entry name" value="DOMAIN PROTEIN, PUTATIVE-RELATED"/>
    <property type="match status" value="1"/>
</dbReference>
<feature type="domain" description="Heterokaryon incompatibility" evidence="2">
    <location>
        <begin position="268"/>
        <end position="422"/>
    </location>
</feature>
<sequence length="711" mass="79120">METDSKAEASPAPQRGSKRDNSPRRQLKRTLDYYETEVNDQGLCDPCACAANSLTIAAATTGVWISDLGSGRAVEEGLRVGCILCSLVWQQLDLNRSKHPLDTYEIGLELDGYRDANRLKLLQTGPSGLPVLKQDYLELKRAPFEKRSADELWDELWDGIKTRAAATETSKAYIFHAADFASFANDIPEASPRTHGKTIQSPNKTLMWETARVNLAACDSQHDCRADPVNLPTRLLDLGEYPWIKLVETNGENRNEAFSFPTSHGLRYAALSYCWGYGTAFRTTASTITDMMIGFFEDSLPLTIRESVCVTRELGIRYLWVDALCIIQRGDPGEEADDTAAAADFAIESGRMQTVYGGAYITIVAAASSNTSGGLLDGKPTCIIHNRNDDAGVDVMLATTNSRPTPPLNSEPISSRAWAFQEWYLSPRLLLFASTGPHLVCHHFALPKSTHGVVHGSFGLRLPKTQEEANRRWSDFVVNFSARNMSRPSDKLPAIAGLASKLGTIVDGSWGRYLAGIWERDLPRDLAWRREGSIDSASLWLPTTVRRGRAFTEDTDTTSGERTLRERAPSWSWAAVDGPLMVLGHAESVYLDADYVSCHTVLVDPRNPFGEVISGVLTINCYYLRGRILVTSDPRVEVDGELWPYWPDDPKETLELLDKPEGEVLFLRIRRDGWIAVMVHPTQSGFYRRIGFALGNVSKPWDGEKQEFRIM</sequence>
<dbReference type="PANTHER" id="PTHR33112:SF16">
    <property type="entry name" value="HETEROKARYON INCOMPATIBILITY DOMAIN-CONTAINING PROTEIN"/>
    <property type="match status" value="1"/>
</dbReference>
<comment type="caution">
    <text evidence="3">The sequence shown here is derived from an EMBL/GenBank/DDBJ whole genome shotgun (WGS) entry which is preliminary data.</text>
</comment>
<dbReference type="AlphaFoldDB" id="A0AAJ0B3X7"/>
<protein>
    <submittedName>
        <fullName evidence="3">HET-domain-containing protein</fullName>
    </submittedName>
</protein>
<dbReference type="EMBL" id="MU839842">
    <property type="protein sequence ID" value="KAK1751238.1"/>
    <property type="molecule type" value="Genomic_DNA"/>
</dbReference>
<evidence type="ECO:0000259" key="2">
    <source>
        <dbReference type="Pfam" id="PF06985"/>
    </source>
</evidence>